<dbReference type="PROSITE" id="PS51257">
    <property type="entry name" value="PROKAR_LIPOPROTEIN"/>
    <property type="match status" value="1"/>
</dbReference>
<feature type="compositionally biased region" description="Gly residues" evidence="1">
    <location>
        <begin position="571"/>
        <end position="582"/>
    </location>
</feature>
<dbReference type="SUPFAM" id="SSF51338">
    <property type="entry name" value="Composite domain of metallo-dependent hydrolases"/>
    <property type="match status" value="1"/>
</dbReference>
<gene>
    <name evidence="4" type="ORF">H9L13_05385</name>
</gene>
<dbReference type="EMBL" id="CP060718">
    <property type="protein sequence ID" value="QNN68301.1"/>
    <property type="molecule type" value="Genomic_DNA"/>
</dbReference>
<feature type="signal peptide" evidence="2">
    <location>
        <begin position="1"/>
        <end position="26"/>
    </location>
</feature>
<feature type="chain" id="PRO_5028918011" evidence="2">
    <location>
        <begin position="27"/>
        <end position="582"/>
    </location>
</feature>
<accession>A0A7G9SKC6</accession>
<dbReference type="InterPro" id="IPR032466">
    <property type="entry name" value="Metal_Hydrolase"/>
</dbReference>
<keyword evidence="5" id="KW-1185">Reference proteome</keyword>
<reference evidence="4 5" key="1">
    <citation type="submission" date="2020-08" db="EMBL/GenBank/DDBJ databases">
        <title>Genome sequence of Sphingomonas lutea KCTC 23642T.</title>
        <authorList>
            <person name="Hyun D.-W."/>
            <person name="Bae J.-W."/>
        </authorList>
    </citation>
    <scope>NUCLEOTIDE SEQUENCE [LARGE SCALE GENOMIC DNA]</scope>
    <source>
        <strain evidence="4 5">KCTC 23642</strain>
    </source>
</reference>
<dbReference type="AlphaFoldDB" id="A0A7G9SKC6"/>
<keyword evidence="4" id="KW-0378">Hydrolase</keyword>
<dbReference type="Gene3D" id="3.20.20.140">
    <property type="entry name" value="Metal-dependent hydrolases"/>
    <property type="match status" value="1"/>
</dbReference>
<dbReference type="PANTHER" id="PTHR11647">
    <property type="entry name" value="HYDRANTOINASE/DIHYDROPYRIMIDINASE FAMILY MEMBER"/>
    <property type="match status" value="1"/>
</dbReference>
<keyword evidence="2" id="KW-0732">Signal</keyword>
<dbReference type="KEGG" id="slut:H9L13_05385"/>
<feature type="region of interest" description="Disordered" evidence="1">
    <location>
        <begin position="561"/>
        <end position="582"/>
    </location>
</feature>
<feature type="domain" description="Amidohydrolase 3" evidence="3">
    <location>
        <begin position="464"/>
        <end position="552"/>
    </location>
</feature>
<organism evidence="4 5">
    <name type="scientific">Sphingomonas lutea</name>
    <dbReference type="NCBI Taxonomy" id="1045317"/>
    <lineage>
        <taxon>Bacteria</taxon>
        <taxon>Pseudomonadati</taxon>
        <taxon>Pseudomonadota</taxon>
        <taxon>Alphaproteobacteria</taxon>
        <taxon>Sphingomonadales</taxon>
        <taxon>Sphingomonadaceae</taxon>
        <taxon>Sphingomonas</taxon>
    </lineage>
</organism>
<dbReference type="RefSeq" id="WP_187539686.1">
    <property type="nucleotide sequence ID" value="NZ_BAABJT010000001.1"/>
</dbReference>
<dbReference type="SUPFAM" id="SSF51556">
    <property type="entry name" value="Metallo-dependent hydrolases"/>
    <property type="match status" value="1"/>
</dbReference>
<dbReference type="Gene3D" id="3.30.1490.130">
    <property type="entry name" value="D-aminoacylase. Domain 3"/>
    <property type="match status" value="1"/>
</dbReference>
<name>A0A7G9SKC6_9SPHN</name>
<sequence>MSKRHAMIGFAAIMLASCATSPAPIAVQTSSLPAPVPLIHFDTIISGGMIYDGSGDAPYQGYVAISGDRIAAVSRNVPGTAATHIAANGMAVAPGFINMLSWATESLIEDGRGQGDIRQGVTLEVFGEGWSMGPLNAEMKALEVKRMGDIKYNITWTSLGEYLEHLERRGVSTNVASFVGATTVRVHELGEKDVDPNPEQLQRMRGLVRNAMQEGALGVGSSLIYAPANFAETPELVALTSEASKCGGMYISHIRDEGPKLIEAIDELVEISKQSGAPAEIYHFKQSGRDNWGKIDAAIARVEAARAAGQRITADMYTYPASSTGFDAAFPLWVQDGGLEAWVARLTNPRTRARALAEMRGPKATENTKLVVEEPDKVLLVGFKSEALKPLTGRTLGSVAKERGKRPEEVAADLIVADETRIQVVYFGMNEDNVRREVGLPWMSFGSDAASMAPEGVFLKSSTHPRAYGNFARLLGKYVRDEKAANLPDAIRRLTSLPATNLALKDRGSLKTGYAADIVIFDPATIRDHATFEKPHQLATGVRDVFVNGVQVLKDGTHTGAKPGRVVRGPGWTGWPGGGACK</sequence>
<dbReference type="PANTHER" id="PTHR11647:SF1">
    <property type="entry name" value="COLLAPSIN RESPONSE MEDIATOR PROTEIN"/>
    <property type="match status" value="1"/>
</dbReference>
<protein>
    <submittedName>
        <fullName evidence="4">Amidohydrolase family protein</fullName>
    </submittedName>
</protein>
<dbReference type="InterPro" id="IPR023100">
    <property type="entry name" value="D-aminoacylase_insert_dom_sf"/>
</dbReference>
<evidence type="ECO:0000259" key="3">
    <source>
        <dbReference type="Pfam" id="PF07969"/>
    </source>
</evidence>
<dbReference type="Proteomes" id="UP000515971">
    <property type="component" value="Chromosome"/>
</dbReference>
<evidence type="ECO:0000256" key="1">
    <source>
        <dbReference type="SAM" id="MobiDB-lite"/>
    </source>
</evidence>
<evidence type="ECO:0000313" key="5">
    <source>
        <dbReference type="Proteomes" id="UP000515971"/>
    </source>
</evidence>
<dbReference type="GO" id="GO:0016811">
    <property type="term" value="F:hydrolase activity, acting on carbon-nitrogen (but not peptide) bonds, in linear amides"/>
    <property type="evidence" value="ECO:0007669"/>
    <property type="project" value="InterPro"/>
</dbReference>
<evidence type="ECO:0000313" key="4">
    <source>
        <dbReference type="EMBL" id="QNN68301.1"/>
    </source>
</evidence>
<dbReference type="InterPro" id="IPR050378">
    <property type="entry name" value="Metallo-dep_Hydrolases_sf"/>
</dbReference>
<dbReference type="InterPro" id="IPR011059">
    <property type="entry name" value="Metal-dep_hydrolase_composite"/>
</dbReference>
<proteinExistence type="predicted"/>
<dbReference type="InterPro" id="IPR013108">
    <property type="entry name" value="Amidohydro_3"/>
</dbReference>
<dbReference type="Pfam" id="PF07969">
    <property type="entry name" value="Amidohydro_3"/>
    <property type="match status" value="1"/>
</dbReference>
<dbReference type="Gene3D" id="2.30.40.10">
    <property type="entry name" value="Urease, subunit C, domain 1"/>
    <property type="match status" value="1"/>
</dbReference>
<evidence type="ECO:0000256" key="2">
    <source>
        <dbReference type="SAM" id="SignalP"/>
    </source>
</evidence>